<proteinExistence type="inferred from homology"/>
<dbReference type="GO" id="GO:0006099">
    <property type="term" value="P:tricarboxylic acid cycle"/>
    <property type="evidence" value="ECO:0007669"/>
    <property type="project" value="TreeGrafter"/>
</dbReference>
<dbReference type="InterPro" id="IPR019810">
    <property type="entry name" value="Citrate_synthase_AS"/>
</dbReference>
<dbReference type="InterPro" id="IPR002020">
    <property type="entry name" value="Citrate_synthase"/>
</dbReference>
<dbReference type="PROSITE" id="PS00480">
    <property type="entry name" value="CITRATE_SYNTHASE"/>
    <property type="match status" value="1"/>
</dbReference>
<keyword evidence="2 3" id="KW-0808">Transferase</keyword>
<dbReference type="Proteomes" id="UP000034291">
    <property type="component" value="Unassembled WGS sequence"/>
</dbReference>
<dbReference type="InterPro" id="IPR016143">
    <property type="entry name" value="Citrate_synth-like_sm_a-sub"/>
</dbReference>
<dbReference type="AlphaFoldDB" id="A0A0F8UYW9"/>
<keyword evidence="5" id="KW-1185">Reference proteome</keyword>
<dbReference type="InterPro" id="IPR036969">
    <property type="entry name" value="Citrate_synthase_sf"/>
</dbReference>
<reference evidence="4 5" key="1">
    <citation type="submission" date="2015-02" db="EMBL/GenBank/DDBJ databases">
        <title>Draft Genome Sequences of Two Closely-Related Aflatoxigenic Aspergillus Species Obtained from the Cote d'Ivoire.</title>
        <authorList>
            <person name="Moore G.G."/>
            <person name="Beltz S.B."/>
            <person name="Mack B.M."/>
        </authorList>
    </citation>
    <scope>NUCLEOTIDE SEQUENCE [LARGE SCALE GENOMIC DNA]</scope>
    <source>
        <strain evidence="4 5">SRRC1468</strain>
    </source>
</reference>
<dbReference type="OrthoDB" id="435022at2759"/>
<dbReference type="EMBL" id="JZBS01000942">
    <property type="protein sequence ID" value="KKK24684.1"/>
    <property type="molecule type" value="Genomic_DNA"/>
</dbReference>
<accession>A0A0F8UYW9</accession>
<name>A0A0F8UYW9_9EURO</name>
<evidence type="ECO:0000256" key="1">
    <source>
        <dbReference type="ARBA" id="ARBA00010566"/>
    </source>
</evidence>
<evidence type="ECO:0000256" key="3">
    <source>
        <dbReference type="RuleBase" id="RU000441"/>
    </source>
</evidence>
<dbReference type="PRINTS" id="PR00143">
    <property type="entry name" value="CITRTSNTHASE"/>
</dbReference>
<dbReference type="Gene3D" id="1.10.230.10">
    <property type="entry name" value="Cytochrome P450-Terp, domain 2"/>
    <property type="match status" value="1"/>
</dbReference>
<dbReference type="InterPro" id="IPR016142">
    <property type="entry name" value="Citrate_synth-like_lrg_a-sub"/>
</dbReference>
<gene>
    <name evidence="4" type="ORF">ARAM_003771</name>
</gene>
<dbReference type="PANTHER" id="PTHR11739:SF4">
    <property type="entry name" value="CITRATE SYNTHASE, PEROXISOMAL"/>
    <property type="match status" value="1"/>
</dbReference>
<dbReference type="SUPFAM" id="SSF48256">
    <property type="entry name" value="Citrate synthase"/>
    <property type="match status" value="1"/>
</dbReference>
<dbReference type="Gene3D" id="1.10.580.10">
    <property type="entry name" value="Citrate Synthase, domain 1"/>
    <property type="match status" value="1"/>
</dbReference>
<dbReference type="GO" id="GO:0005759">
    <property type="term" value="C:mitochondrial matrix"/>
    <property type="evidence" value="ECO:0007669"/>
    <property type="project" value="TreeGrafter"/>
</dbReference>
<dbReference type="PANTHER" id="PTHR11739">
    <property type="entry name" value="CITRATE SYNTHASE"/>
    <property type="match status" value="1"/>
</dbReference>
<evidence type="ECO:0000256" key="2">
    <source>
        <dbReference type="ARBA" id="ARBA00022679"/>
    </source>
</evidence>
<organism evidence="4 5">
    <name type="scientific">Aspergillus rambellii</name>
    <dbReference type="NCBI Taxonomy" id="308745"/>
    <lineage>
        <taxon>Eukaryota</taxon>
        <taxon>Fungi</taxon>
        <taxon>Dikarya</taxon>
        <taxon>Ascomycota</taxon>
        <taxon>Pezizomycotina</taxon>
        <taxon>Eurotiomycetes</taxon>
        <taxon>Eurotiomycetidae</taxon>
        <taxon>Eurotiales</taxon>
        <taxon>Aspergillaceae</taxon>
        <taxon>Aspergillus</taxon>
        <taxon>Aspergillus subgen. Nidulantes</taxon>
    </lineage>
</organism>
<protein>
    <recommendedName>
        <fullName evidence="3">Citrate synthase</fullName>
    </recommendedName>
</protein>
<sequence length="530" mass="58535">MSDRSRDSAAGEERAPIDKLTVVDSRTSLSYDIPIINNAVKATDFRRISAQEPTASPLERGAAGLKILDPGFQNTAVAESSITYIDGVKGTIQYRNYMLDELIEKHDFDDVSFLLVWNHLPSREKKLDYRTKLAGRMNPPQSVADTVKCFPRNAPYHLIFVAGLTAWAATNPTTIPIYMGKELYLGKMDAVDEGVLRTMAASIGLTALIYCHYEGREISPSDPNASLAENILLMMGVVDQTTKLPDPKMVRILNSLWIVYGDHEMTNSTAASLHVGSGLADPMSCVSAAACSLSGPLHGGAIDLAYKAFERIGKKENVPQAIEDVKAKKFRLSGYGHRIYKTVDPRVKHLKKALEELSGNIAGNSHLSVALEIDRIASQDPYFSSRNLNTNADLYGCFVFSAMGFKPEIVTALMLGGRVSGVLAHWREQMGKPTTLWRPLQIFTGERAKLRYPHKIMLESVDERALDAGEVDHERSIEVLKKMGKDEEGFTSLEDSLVKALDAILGNQPKNVPKTRIDLYYESPARDLTD</sequence>
<evidence type="ECO:0000313" key="4">
    <source>
        <dbReference type="EMBL" id="KKK24684.1"/>
    </source>
</evidence>
<dbReference type="GO" id="GO:0005975">
    <property type="term" value="P:carbohydrate metabolic process"/>
    <property type="evidence" value="ECO:0007669"/>
    <property type="project" value="TreeGrafter"/>
</dbReference>
<dbReference type="STRING" id="308745.A0A0F8UYW9"/>
<dbReference type="GO" id="GO:0046912">
    <property type="term" value="F:acyltransferase activity, acyl groups converted into alkyl on transfer"/>
    <property type="evidence" value="ECO:0007669"/>
    <property type="project" value="InterPro"/>
</dbReference>
<dbReference type="Pfam" id="PF00285">
    <property type="entry name" value="Citrate_synt"/>
    <property type="match status" value="1"/>
</dbReference>
<comment type="similarity">
    <text evidence="1 3">Belongs to the citrate synthase family.</text>
</comment>
<evidence type="ECO:0000313" key="5">
    <source>
        <dbReference type="Proteomes" id="UP000034291"/>
    </source>
</evidence>
<comment type="caution">
    <text evidence="4">The sequence shown here is derived from an EMBL/GenBank/DDBJ whole genome shotgun (WGS) entry which is preliminary data.</text>
</comment>